<dbReference type="InterPro" id="IPR024983">
    <property type="entry name" value="CHAT_dom"/>
</dbReference>
<feature type="region of interest" description="Disordered" evidence="1">
    <location>
        <begin position="330"/>
        <end position="414"/>
    </location>
</feature>
<dbReference type="EMBL" id="JBHSNW010000003">
    <property type="protein sequence ID" value="MFC5814855.1"/>
    <property type="molecule type" value="Genomic_DNA"/>
</dbReference>
<feature type="compositionally biased region" description="Basic and acidic residues" evidence="1">
    <location>
        <begin position="392"/>
        <end position="414"/>
    </location>
</feature>
<name>A0ABW1BR26_9ACTN</name>
<feature type="compositionally biased region" description="Basic and acidic residues" evidence="1">
    <location>
        <begin position="338"/>
        <end position="358"/>
    </location>
</feature>
<proteinExistence type="predicted"/>
<evidence type="ECO:0000256" key="1">
    <source>
        <dbReference type="SAM" id="MobiDB-lite"/>
    </source>
</evidence>
<dbReference type="PANTHER" id="PTHR10098">
    <property type="entry name" value="RAPSYN-RELATED"/>
    <property type="match status" value="1"/>
</dbReference>
<comment type="caution">
    <text evidence="3">The sequence shown here is derived from an EMBL/GenBank/DDBJ whole genome shotgun (WGS) entry which is preliminary data.</text>
</comment>
<dbReference type="Proteomes" id="UP001596096">
    <property type="component" value="Unassembled WGS sequence"/>
</dbReference>
<feature type="region of interest" description="Disordered" evidence="1">
    <location>
        <begin position="1"/>
        <end position="21"/>
    </location>
</feature>
<evidence type="ECO:0000313" key="3">
    <source>
        <dbReference type="EMBL" id="MFC5814855.1"/>
    </source>
</evidence>
<dbReference type="SMART" id="SM00028">
    <property type="entry name" value="TPR"/>
    <property type="match status" value="5"/>
</dbReference>
<dbReference type="Pfam" id="PF12770">
    <property type="entry name" value="CHAT"/>
    <property type="match status" value="1"/>
</dbReference>
<evidence type="ECO:0000259" key="2">
    <source>
        <dbReference type="Pfam" id="PF12770"/>
    </source>
</evidence>
<keyword evidence="4" id="KW-1185">Reference proteome</keyword>
<organism evidence="3 4">
    <name type="scientific">Nonomuraea harbinensis</name>
    <dbReference type="NCBI Taxonomy" id="1286938"/>
    <lineage>
        <taxon>Bacteria</taxon>
        <taxon>Bacillati</taxon>
        <taxon>Actinomycetota</taxon>
        <taxon>Actinomycetes</taxon>
        <taxon>Streptosporangiales</taxon>
        <taxon>Streptosporangiaceae</taxon>
        <taxon>Nonomuraea</taxon>
    </lineage>
</organism>
<reference evidence="4" key="1">
    <citation type="journal article" date="2019" name="Int. J. Syst. Evol. Microbiol.">
        <title>The Global Catalogue of Microorganisms (GCM) 10K type strain sequencing project: providing services to taxonomists for standard genome sequencing and annotation.</title>
        <authorList>
            <consortium name="The Broad Institute Genomics Platform"/>
            <consortium name="The Broad Institute Genome Sequencing Center for Infectious Disease"/>
            <person name="Wu L."/>
            <person name="Ma J."/>
        </authorList>
    </citation>
    <scope>NUCLEOTIDE SEQUENCE [LARGE SCALE GENOMIC DNA]</scope>
    <source>
        <strain evidence="4">CGMCC 4.7106</strain>
    </source>
</reference>
<sequence length="953" mass="100479">MPADSELPRTDAAGLPPLALSRPHEALGKARDLLATGPPPLEASFARQAVGIVLREFGDIEAAVRELETARRLARRSGSAEREADVRATLGVALAFAGRTTAARNTLNAAVRQSTGHLRGRILLRRGGVLATLGHHRDALADLNSAVTALRAAGDPIWEARARTERATCDLALGGLSRAATDLSRAEELFNATGQELESADAIVHRGVLALRIGDLPAALHCFDQAAERFGKLGLPDPTLSVQRCAALLAAGLPRDALDEAHTALDQLERSHGQATKKAELELAAAGCALAAGQSDAALRHATRAADLFYHQRRRWWRAHARLVKLRAQVAATPPTADPRRSAASTERHHAADAEPRRGARTNPQRVAGTELQRAAGADPHRTADHGPAGADTHRATDHRPAVTDPRRGGGGDGVELLREAARCARELAALSSPDVPLAHLIAGRLALALGRTAVARTHLAAAARGRRHGPALSRAVAWLAEALRAEAEHDPARLMRACRRGLDVLDQHRATLGSSELRAQASAHGAELAALGQRHALRLDRPRLLLAWSERWRATALAVPSVRPPDDERLQADLAAIRAVTDRLAQARAQGLPTAHLAAEQLRLERAARSRALHAPGQDADATTGCDVPALLAELGADRLLELVDVDGRLHVLVCGSGTVRRFPAGDTEEAARHIDLARFGLSRLAHGRSTLSPAALLAQVEKSGRALQEALLGDAAHHLGDGEVVIVPPGRLHAVPWALLPALRERTVSVAPSAGTWLRARRAGSPSGGRVVLVRGPGLRSDGAEIRHIAPEYPGRVVLGDGTATVAGILRAMDGARLAHVAAHGTFRADSPLFSALRVDDGPLTVYDLERLRRAPRQVVLSSCDSGLTAPTGADELLGLASSLIQLGTTGIVASVVLVNDNAAVPLMVELHRRLSRGACLPAALCEARRAAATDPVATATGWSFVALGAC</sequence>
<dbReference type="RefSeq" id="WP_219544427.1">
    <property type="nucleotide sequence ID" value="NZ_JAHKRN010000008.1"/>
</dbReference>
<gene>
    <name evidence="3" type="ORF">ACFPUY_07160</name>
</gene>
<feature type="domain" description="CHAT" evidence="2">
    <location>
        <begin position="704"/>
        <end position="951"/>
    </location>
</feature>
<protein>
    <submittedName>
        <fullName evidence="3">CHAT domain-containing protein</fullName>
    </submittedName>
</protein>
<dbReference type="InterPro" id="IPR019734">
    <property type="entry name" value="TPR_rpt"/>
</dbReference>
<dbReference type="PANTHER" id="PTHR10098:SF108">
    <property type="entry name" value="TETRATRICOPEPTIDE REPEAT PROTEIN 28"/>
    <property type="match status" value="1"/>
</dbReference>
<evidence type="ECO:0000313" key="4">
    <source>
        <dbReference type="Proteomes" id="UP001596096"/>
    </source>
</evidence>
<accession>A0ABW1BR26</accession>